<dbReference type="OrthoDB" id="111931at2759"/>
<protein>
    <submittedName>
        <fullName evidence="8">DNA/RNA polymerase superfamily protein</fullName>
    </submittedName>
</protein>
<evidence type="ECO:0000256" key="2">
    <source>
        <dbReference type="ARBA" id="ARBA00022695"/>
    </source>
</evidence>
<dbReference type="Pfam" id="PF17917">
    <property type="entry name" value="RT_RNaseH"/>
    <property type="match status" value="1"/>
</dbReference>
<dbReference type="InterPro" id="IPR043502">
    <property type="entry name" value="DNA/RNA_pol_sf"/>
</dbReference>
<dbReference type="InterPro" id="IPR041373">
    <property type="entry name" value="RT_RNaseH"/>
</dbReference>
<dbReference type="PANTHER" id="PTHR34072:SF59">
    <property type="entry name" value="CCHC-TYPE INTEGRASE"/>
    <property type="match status" value="1"/>
</dbReference>
<keyword evidence="1" id="KW-0808">Transferase</keyword>
<dbReference type="SUPFAM" id="SSF56672">
    <property type="entry name" value="DNA/RNA polymerases"/>
    <property type="match status" value="1"/>
</dbReference>
<dbReference type="InterPro" id="IPR043128">
    <property type="entry name" value="Rev_trsase/Diguanyl_cyclase"/>
</dbReference>
<dbReference type="PANTHER" id="PTHR34072">
    <property type="entry name" value="ENZYMATIC POLYPROTEIN-RELATED"/>
    <property type="match status" value="1"/>
</dbReference>
<evidence type="ECO:0000256" key="5">
    <source>
        <dbReference type="ARBA" id="ARBA00022801"/>
    </source>
</evidence>
<evidence type="ECO:0000256" key="1">
    <source>
        <dbReference type="ARBA" id="ARBA00022679"/>
    </source>
</evidence>
<keyword evidence="5" id="KW-0378">Hydrolase</keyword>
<dbReference type="Gene3D" id="3.30.70.270">
    <property type="match status" value="1"/>
</dbReference>
<name>A0A5B6X1F6_9ROSI</name>
<comment type="caution">
    <text evidence="8">The sequence shown here is derived from an EMBL/GenBank/DDBJ whole genome shotgun (WGS) entry which is preliminary data.</text>
</comment>
<dbReference type="EMBL" id="SMMG02000001">
    <property type="protein sequence ID" value="KAA3487563.1"/>
    <property type="molecule type" value="Genomic_DNA"/>
</dbReference>
<keyword evidence="6" id="KW-0695">RNA-directed DNA polymerase</keyword>
<proteinExistence type="predicted"/>
<evidence type="ECO:0000256" key="4">
    <source>
        <dbReference type="ARBA" id="ARBA00022759"/>
    </source>
</evidence>
<keyword evidence="4" id="KW-0255">Endonuclease</keyword>
<keyword evidence="9" id="KW-1185">Reference proteome</keyword>
<dbReference type="AlphaFoldDB" id="A0A5B6X1F6"/>
<evidence type="ECO:0000259" key="7">
    <source>
        <dbReference type="Pfam" id="PF17917"/>
    </source>
</evidence>
<accession>A0A5B6X1F6</accession>
<dbReference type="GO" id="GO:0004519">
    <property type="term" value="F:endonuclease activity"/>
    <property type="evidence" value="ECO:0007669"/>
    <property type="project" value="UniProtKB-KW"/>
</dbReference>
<evidence type="ECO:0000313" key="9">
    <source>
        <dbReference type="Proteomes" id="UP000325315"/>
    </source>
</evidence>
<dbReference type="GO" id="GO:0003964">
    <property type="term" value="F:RNA-directed DNA polymerase activity"/>
    <property type="evidence" value="ECO:0007669"/>
    <property type="project" value="UniProtKB-KW"/>
</dbReference>
<sequence>MSPRRFLKGFSTTTTQLTRLLWKDMKFHWIKECQHSLDELKKALTEAQVLSQLESKVEYIKGKEITYASLQLKPHENNYPTNDLELVVVVLDLKIWSHYLYREKCHIFSDHKSLKYLLSLKEINLCQLRWIKLLKDTDLTIEYHLGKTNVVSNALSRKTIMTLASLRASVCLEKDRSISLG</sequence>
<evidence type="ECO:0000256" key="3">
    <source>
        <dbReference type="ARBA" id="ARBA00022722"/>
    </source>
</evidence>
<evidence type="ECO:0000313" key="8">
    <source>
        <dbReference type="EMBL" id="KAA3487563.1"/>
    </source>
</evidence>
<dbReference type="GO" id="GO:0016787">
    <property type="term" value="F:hydrolase activity"/>
    <property type="evidence" value="ECO:0007669"/>
    <property type="project" value="UniProtKB-KW"/>
</dbReference>
<dbReference type="Proteomes" id="UP000325315">
    <property type="component" value="Unassembled WGS sequence"/>
</dbReference>
<evidence type="ECO:0000256" key="6">
    <source>
        <dbReference type="ARBA" id="ARBA00022918"/>
    </source>
</evidence>
<feature type="domain" description="Reverse transcriptase RNase H-like" evidence="7">
    <location>
        <begin position="49"/>
        <end position="135"/>
    </location>
</feature>
<keyword evidence="2" id="KW-0548">Nucleotidyltransferase</keyword>
<reference evidence="9" key="1">
    <citation type="journal article" date="2019" name="Plant Biotechnol. J.">
        <title>Genome sequencing of the Australian wild diploid species Gossypium australe highlights disease resistance and delayed gland morphogenesis.</title>
        <authorList>
            <person name="Cai Y."/>
            <person name="Cai X."/>
            <person name="Wang Q."/>
            <person name="Wang P."/>
            <person name="Zhang Y."/>
            <person name="Cai C."/>
            <person name="Xu Y."/>
            <person name="Wang K."/>
            <person name="Zhou Z."/>
            <person name="Wang C."/>
            <person name="Geng S."/>
            <person name="Li B."/>
            <person name="Dong Q."/>
            <person name="Hou Y."/>
            <person name="Wang H."/>
            <person name="Ai P."/>
            <person name="Liu Z."/>
            <person name="Yi F."/>
            <person name="Sun M."/>
            <person name="An G."/>
            <person name="Cheng J."/>
            <person name="Zhang Y."/>
            <person name="Shi Q."/>
            <person name="Xie Y."/>
            <person name="Shi X."/>
            <person name="Chang Y."/>
            <person name="Huang F."/>
            <person name="Chen Y."/>
            <person name="Hong S."/>
            <person name="Mi L."/>
            <person name="Sun Q."/>
            <person name="Zhang L."/>
            <person name="Zhou B."/>
            <person name="Peng R."/>
            <person name="Zhang X."/>
            <person name="Liu F."/>
        </authorList>
    </citation>
    <scope>NUCLEOTIDE SEQUENCE [LARGE SCALE GENOMIC DNA]</scope>
    <source>
        <strain evidence="9">cv. PA1801</strain>
    </source>
</reference>
<keyword evidence="3" id="KW-0540">Nuclease</keyword>
<organism evidence="8 9">
    <name type="scientific">Gossypium australe</name>
    <dbReference type="NCBI Taxonomy" id="47621"/>
    <lineage>
        <taxon>Eukaryota</taxon>
        <taxon>Viridiplantae</taxon>
        <taxon>Streptophyta</taxon>
        <taxon>Embryophyta</taxon>
        <taxon>Tracheophyta</taxon>
        <taxon>Spermatophyta</taxon>
        <taxon>Magnoliopsida</taxon>
        <taxon>eudicotyledons</taxon>
        <taxon>Gunneridae</taxon>
        <taxon>Pentapetalae</taxon>
        <taxon>rosids</taxon>
        <taxon>malvids</taxon>
        <taxon>Malvales</taxon>
        <taxon>Malvaceae</taxon>
        <taxon>Malvoideae</taxon>
        <taxon>Gossypium</taxon>
    </lineage>
</organism>
<gene>
    <name evidence="8" type="ORF">EPI10_031380</name>
</gene>